<evidence type="ECO:0000313" key="1">
    <source>
        <dbReference type="EMBL" id="EJT46082.1"/>
    </source>
</evidence>
<reference evidence="1 2" key="1">
    <citation type="journal article" date="2012" name="Eukaryot. Cell">
        <title>Draft genome sequence of CBS 2479, the standard type strain of Trichosporon asahii.</title>
        <authorList>
            <person name="Yang R.Y."/>
            <person name="Li H.T."/>
            <person name="Zhu H."/>
            <person name="Zhou G.P."/>
            <person name="Wang M."/>
            <person name="Wang L."/>
        </authorList>
    </citation>
    <scope>NUCLEOTIDE SEQUENCE [LARGE SCALE GENOMIC DNA]</scope>
    <source>
        <strain evidence="2">ATCC 90039 / CBS 2479 / JCM 2466 / KCTC 7840 / NCYC 2677 / UAMH 7654</strain>
    </source>
</reference>
<dbReference type="VEuPathDB" id="FungiDB:A1Q1_05412"/>
<dbReference type="RefSeq" id="XP_014177619.1">
    <property type="nucleotide sequence ID" value="XM_014322144.1"/>
</dbReference>
<proteinExistence type="predicted"/>
<dbReference type="HOGENOM" id="CLU_928094_0_0_1"/>
<name>J6ETK5_TRIAS</name>
<dbReference type="KEGG" id="tasa:A1Q1_05412"/>
<dbReference type="Proteomes" id="UP000002748">
    <property type="component" value="Unassembled WGS sequence"/>
</dbReference>
<dbReference type="GeneID" id="25988924"/>
<evidence type="ECO:0000313" key="2">
    <source>
        <dbReference type="Proteomes" id="UP000002748"/>
    </source>
</evidence>
<gene>
    <name evidence="1" type="ORF">A1Q1_05412</name>
</gene>
<sequence length="300" mass="33704">MPPVHWDINFPHIRDAILDYALEDRDDSTIRDLRLTQRAIHDYIDSRIVQHIECSVQSFNLTTAIGHVRLAFESENVASLVRVLDVVKGSSNDVRAWPAASFPNLKYARLLCPGHRMVLDWLIADSSNVILIIPIVTSRPEAPYQTLRIHTGPSVTRTITLLPAPENRRPLSTEDMEDLTALGNRVGKQPTGLLQYRRGFVSCITTVDIVDDADTGEGSDQPEYIRVGGGSGSCLQRIKNCVVAGQADLSLAMVIEVEHYGGPAWRIDRRYVSVVKWREELSNEEWDLIDSIPESVWRPN</sequence>
<accession>J6ETK5</accession>
<dbReference type="AlphaFoldDB" id="J6ETK5"/>
<comment type="caution">
    <text evidence="1">The sequence shown here is derived from an EMBL/GenBank/DDBJ whole genome shotgun (WGS) entry which is preliminary data.</text>
</comment>
<dbReference type="EMBL" id="ALBS01000307">
    <property type="protein sequence ID" value="EJT46082.1"/>
    <property type="molecule type" value="Genomic_DNA"/>
</dbReference>
<protein>
    <submittedName>
        <fullName evidence="1">Uncharacterized protein</fullName>
    </submittedName>
</protein>
<organism evidence="1 2">
    <name type="scientific">Trichosporon asahii var. asahii (strain ATCC 90039 / CBS 2479 / JCM 2466 / KCTC 7840 / NBRC 103889/ NCYC 2677 / UAMH 7654)</name>
    <name type="common">Yeast</name>
    <dbReference type="NCBI Taxonomy" id="1186058"/>
    <lineage>
        <taxon>Eukaryota</taxon>
        <taxon>Fungi</taxon>
        <taxon>Dikarya</taxon>
        <taxon>Basidiomycota</taxon>
        <taxon>Agaricomycotina</taxon>
        <taxon>Tremellomycetes</taxon>
        <taxon>Trichosporonales</taxon>
        <taxon>Trichosporonaceae</taxon>
        <taxon>Trichosporon</taxon>
    </lineage>
</organism>